<evidence type="ECO:0000313" key="2">
    <source>
        <dbReference type="EMBL" id="GGH71441.1"/>
    </source>
</evidence>
<dbReference type="SUPFAM" id="SSF53067">
    <property type="entry name" value="Actin-like ATPase domain"/>
    <property type="match status" value="1"/>
</dbReference>
<reference evidence="2" key="1">
    <citation type="journal article" date="2014" name="Int. J. Syst. Evol. Microbiol.">
        <title>Complete genome sequence of Corynebacterium casei LMG S-19264T (=DSM 44701T), isolated from a smear-ripened cheese.</title>
        <authorList>
            <consortium name="US DOE Joint Genome Institute (JGI-PGF)"/>
            <person name="Walter F."/>
            <person name="Albersmeier A."/>
            <person name="Kalinowski J."/>
            <person name="Ruckert C."/>
        </authorList>
    </citation>
    <scope>NUCLEOTIDE SEQUENCE</scope>
    <source>
        <strain evidence="2">CGMCC 1.12360</strain>
    </source>
</reference>
<gene>
    <name evidence="2" type="ORF">GCM10010978_07380</name>
</gene>
<dbReference type="RefSeq" id="WP_229733540.1">
    <property type="nucleotide sequence ID" value="NZ_BMEV01000009.1"/>
</dbReference>
<comment type="caution">
    <text evidence="2">The sequence shown here is derived from an EMBL/GenBank/DDBJ whole genome shotgun (WGS) entry which is preliminary data.</text>
</comment>
<evidence type="ECO:0000259" key="1">
    <source>
        <dbReference type="Pfam" id="PF17989"/>
    </source>
</evidence>
<dbReference type="InterPro" id="IPR040607">
    <property type="entry name" value="ALP_N"/>
</dbReference>
<protein>
    <recommendedName>
        <fullName evidence="1">Actin-like protein N-terminal domain-containing protein</fullName>
    </recommendedName>
</protein>
<keyword evidence="3" id="KW-1185">Reference proteome</keyword>
<reference evidence="2" key="2">
    <citation type="submission" date="2020-09" db="EMBL/GenBank/DDBJ databases">
        <authorList>
            <person name="Sun Q."/>
            <person name="Zhou Y."/>
        </authorList>
    </citation>
    <scope>NUCLEOTIDE SEQUENCE</scope>
    <source>
        <strain evidence="2">CGMCC 1.12360</strain>
    </source>
</reference>
<dbReference type="Gene3D" id="3.30.420.40">
    <property type="match status" value="1"/>
</dbReference>
<dbReference type="EMBL" id="BMEV01000009">
    <property type="protein sequence ID" value="GGH71441.1"/>
    <property type="molecule type" value="Genomic_DNA"/>
</dbReference>
<feature type="domain" description="Actin-like protein N-terminal" evidence="1">
    <location>
        <begin position="8"/>
        <end position="185"/>
    </location>
</feature>
<proteinExistence type="predicted"/>
<accession>A0A8J2ZPK5</accession>
<name>A0A8J2ZPK5_9BACI</name>
<dbReference type="InterPro" id="IPR043129">
    <property type="entry name" value="ATPase_NBD"/>
</dbReference>
<organism evidence="2 3">
    <name type="scientific">Compostibacillus humi</name>
    <dbReference type="NCBI Taxonomy" id="1245525"/>
    <lineage>
        <taxon>Bacteria</taxon>
        <taxon>Bacillati</taxon>
        <taxon>Bacillota</taxon>
        <taxon>Bacilli</taxon>
        <taxon>Bacillales</taxon>
        <taxon>Bacillaceae</taxon>
        <taxon>Compostibacillus</taxon>
    </lineage>
</organism>
<dbReference type="AlphaFoldDB" id="A0A8J2ZPK5"/>
<sequence>MENQRIVAVDIGNSWFKSLISDQGALYEYQFPNAVALFDEEFYEEPYDEEDVLLEENIIVELNSPSITEKRQVYYARKSALKMKNVSLTSIHNQKVTEDRTYTLLFAMMAYHAIQTNPGETELDFTVDQLAVSLPTTQYKTKKDLFKNKLLGTHRIVFHKVPGIDAPKEIAVKLHIEDVIIGAEGACA</sequence>
<dbReference type="Pfam" id="PF17989">
    <property type="entry name" value="ALP_N"/>
    <property type="match status" value="1"/>
</dbReference>
<dbReference type="Proteomes" id="UP000602050">
    <property type="component" value="Unassembled WGS sequence"/>
</dbReference>
<evidence type="ECO:0000313" key="3">
    <source>
        <dbReference type="Proteomes" id="UP000602050"/>
    </source>
</evidence>